<keyword evidence="1" id="KW-0812">Transmembrane</keyword>
<organism evidence="2 3">
    <name type="scientific">Zophobihabitans entericus</name>
    <dbReference type="NCBI Taxonomy" id="1635327"/>
    <lineage>
        <taxon>Bacteria</taxon>
        <taxon>Pseudomonadati</taxon>
        <taxon>Pseudomonadota</taxon>
        <taxon>Gammaproteobacteria</taxon>
        <taxon>Orbales</taxon>
        <taxon>Orbaceae</taxon>
        <taxon>Zophobihabitans</taxon>
    </lineage>
</organism>
<evidence type="ECO:0000313" key="3">
    <source>
        <dbReference type="Proteomes" id="UP000501168"/>
    </source>
</evidence>
<dbReference type="AlphaFoldDB" id="A0A6G9I9V6"/>
<feature type="transmembrane region" description="Helical" evidence="1">
    <location>
        <begin position="6"/>
        <end position="22"/>
    </location>
</feature>
<dbReference type="Proteomes" id="UP000501168">
    <property type="component" value="Chromosome"/>
</dbReference>
<dbReference type="RefSeq" id="WP_166915383.1">
    <property type="nucleotide sequence ID" value="NZ_CP050253.1"/>
</dbReference>
<dbReference type="KEGG" id="orb:IPMB12_04585"/>
<evidence type="ECO:0000256" key="1">
    <source>
        <dbReference type="SAM" id="Phobius"/>
    </source>
</evidence>
<proteinExistence type="predicted"/>
<reference evidence="2 3" key="1">
    <citation type="submission" date="2020-03" db="EMBL/GenBank/DDBJ databases">
        <title>Complete genome sequence of Orbus sp. IPMB12 (BCRC 80908).</title>
        <authorList>
            <person name="Lo W.-S."/>
            <person name="Chang T.-H."/>
            <person name="Kuo C.-H."/>
        </authorList>
    </citation>
    <scope>NUCLEOTIDE SEQUENCE [LARGE SCALE GENOMIC DNA]</scope>
    <source>
        <strain evidence="2 3">IPMB12</strain>
    </source>
</reference>
<name>A0A6G9I9V6_9GAMM</name>
<evidence type="ECO:0000313" key="2">
    <source>
        <dbReference type="EMBL" id="QIQ21018.1"/>
    </source>
</evidence>
<keyword evidence="3" id="KW-1185">Reference proteome</keyword>
<keyword evidence="1" id="KW-1133">Transmembrane helix</keyword>
<evidence type="ECO:0008006" key="4">
    <source>
        <dbReference type="Google" id="ProtNLM"/>
    </source>
</evidence>
<gene>
    <name evidence="2" type="ORF">IPMB12_04585</name>
</gene>
<keyword evidence="1" id="KW-0472">Membrane</keyword>
<sequence>MTQFKYIAVIILVVLCIWLYSSNQSLKEQREQLSLQLKSTQETLIFMQTENIRINEINQINSRHIQQLVYESNTIRESIKEALKNETCTTVTIPVDVVDQLRSHAERIRTADSASQSD</sequence>
<accession>A0A6G9I9V6</accession>
<dbReference type="EMBL" id="CP050253">
    <property type="protein sequence ID" value="QIQ21018.1"/>
    <property type="molecule type" value="Genomic_DNA"/>
</dbReference>
<protein>
    <recommendedName>
        <fullName evidence="4">DUF2570 domain-containing protein</fullName>
    </recommendedName>
</protein>
<dbReference type="InParanoid" id="A0A6G9I9V6"/>